<evidence type="ECO:0000313" key="3">
    <source>
        <dbReference type="Proteomes" id="UP000183200"/>
    </source>
</evidence>
<protein>
    <recommendedName>
        <fullName evidence="1">GyrI-like small molecule binding domain-containing protein</fullName>
    </recommendedName>
</protein>
<dbReference type="SUPFAM" id="SSF55136">
    <property type="entry name" value="Probable bacterial effector-binding domain"/>
    <property type="match status" value="1"/>
</dbReference>
<accession>A0A1H0AEE3</accession>
<dbReference type="InterPro" id="IPR008319">
    <property type="entry name" value="GyrI-like_CCH_Lin2189-like"/>
</dbReference>
<dbReference type="Pfam" id="PF06445">
    <property type="entry name" value="GyrI-like"/>
    <property type="match status" value="1"/>
</dbReference>
<sequence>MEKLDLTKAYKAYYTATHQPELIDIPAASFLSITGTGDPSGQQYAEKLQALYSVAYAVKFAFKALDKDFTVAKLEGLWSFDENKYAHLSMTEASVKVPRSEWNYRTMIRMPEFVTAEQVDIAIQLVLNKKQILLVREITLFQMTEGKSVQMLHTGPFANEPETLQIMMEFIQLHGLKKNGLHHEIYLSDFRKTAPEKLRTILREPVK</sequence>
<dbReference type="InterPro" id="IPR029442">
    <property type="entry name" value="GyrI-like"/>
</dbReference>
<dbReference type="OrthoDB" id="4772335at2"/>
<dbReference type="EMBL" id="FNGY01000007">
    <property type="protein sequence ID" value="SDN31978.1"/>
    <property type="molecule type" value="Genomic_DNA"/>
</dbReference>
<feature type="domain" description="GyrI-like small molecule binding" evidence="1">
    <location>
        <begin position="18"/>
        <end position="203"/>
    </location>
</feature>
<organism evidence="2 3">
    <name type="scientific">Pedobacter steynii</name>
    <dbReference type="NCBI Taxonomy" id="430522"/>
    <lineage>
        <taxon>Bacteria</taxon>
        <taxon>Pseudomonadati</taxon>
        <taxon>Bacteroidota</taxon>
        <taxon>Sphingobacteriia</taxon>
        <taxon>Sphingobacteriales</taxon>
        <taxon>Sphingobacteriaceae</taxon>
        <taxon>Pedobacter</taxon>
    </lineage>
</organism>
<dbReference type="PIRSF" id="PIRSF031644">
    <property type="entry name" value="UCP031644"/>
    <property type="match status" value="1"/>
</dbReference>
<name>A0A1H0AEE3_9SPHI</name>
<reference evidence="3" key="1">
    <citation type="submission" date="2016-10" db="EMBL/GenBank/DDBJ databases">
        <authorList>
            <person name="Varghese N."/>
            <person name="Submissions S."/>
        </authorList>
    </citation>
    <scope>NUCLEOTIDE SEQUENCE [LARGE SCALE GENOMIC DNA]</scope>
    <source>
        <strain evidence="3">DSM 19110</strain>
    </source>
</reference>
<dbReference type="InterPro" id="IPR011256">
    <property type="entry name" value="Reg_factor_effector_dom_sf"/>
</dbReference>
<keyword evidence="3" id="KW-1185">Reference proteome</keyword>
<proteinExistence type="predicted"/>
<dbReference type="Proteomes" id="UP000183200">
    <property type="component" value="Unassembled WGS sequence"/>
</dbReference>
<gene>
    <name evidence="2" type="ORF">SAMN05421820_10775</name>
</gene>
<dbReference type="Gene3D" id="3.20.80.10">
    <property type="entry name" value="Regulatory factor, effector binding domain"/>
    <property type="match status" value="1"/>
</dbReference>
<dbReference type="AlphaFoldDB" id="A0A1H0AEE3"/>
<dbReference type="RefSeq" id="WP_074610166.1">
    <property type="nucleotide sequence ID" value="NZ_FNGY01000007.1"/>
</dbReference>
<evidence type="ECO:0000259" key="1">
    <source>
        <dbReference type="Pfam" id="PF06445"/>
    </source>
</evidence>
<evidence type="ECO:0000313" key="2">
    <source>
        <dbReference type="EMBL" id="SDN31978.1"/>
    </source>
</evidence>